<feature type="domain" description="N-acetyltransferase" evidence="1">
    <location>
        <begin position="3"/>
        <end position="151"/>
    </location>
</feature>
<keyword evidence="3" id="KW-1185">Reference proteome</keyword>
<dbReference type="Gene3D" id="3.40.630.30">
    <property type="match status" value="1"/>
</dbReference>
<dbReference type="GO" id="GO:1905502">
    <property type="term" value="F:acetyl-CoA binding"/>
    <property type="evidence" value="ECO:0007669"/>
    <property type="project" value="TreeGrafter"/>
</dbReference>
<dbReference type="GO" id="GO:0005737">
    <property type="term" value="C:cytoplasm"/>
    <property type="evidence" value="ECO:0007669"/>
    <property type="project" value="TreeGrafter"/>
</dbReference>
<accession>A0A4R3YP05</accession>
<dbReference type="InterPro" id="IPR016181">
    <property type="entry name" value="Acyl_CoA_acyltransferase"/>
</dbReference>
<comment type="caution">
    <text evidence="2">The sequence shown here is derived from an EMBL/GenBank/DDBJ whole genome shotgun (WGS) entry which is preliminary data.</text>
</comment>
<dbReference type="InterPro" id="IPR000182">
    <property type="entry name" value="GNAT_dom"/>
</dbReference>
<dbReference type="Proteomes" id="UP000295719">
    <property type="component" value="Unassembled WGS sequence"/>
</dbReference>
<evidence type="ECO:0000313" key="2">
    <source>
        <dbReference type="EMBL" id="TCV92633.1"/>
    </source>
</evidence>
<dbReference type="EMBL" id="SMCR01000011">
    <property type="protein sequence ID" value="TCV92633.1"/>
    <property type="molecule type" value="Genomic_DNA"/>
</dbReference>
<organism evidence="2 3">
    <name type="scientific">Biostraticola tofi</name>
    <dbReference type="NCBI Taxonomy" id="466109"/>
    <lineage>
        <taxon>Bacteria</taxon>
        <taxon>Pseudomonadati</taxon>
        <taxon>Pseudomonadota</taxon>
        <taxon>Gammaproteobacteria</taxon>
        <taxon>Enterobacterales</taxon>
        <taxon>Bruguierivoracaceae</taxon>
        <taxon>Biostraticola</taxon>
    </lineage>
</organism>
<dbReference type="AlphaFoldDB" id="A0A4R3YP05"/>
<name>A0A4R3YP05_9GAMM</name>
<dbReference type="InterPro" id="IPR039840">
    <property type="entry name" value="NAA80"/>
</dbReference>
<evidence type="ECO:0000259" key="1">
    <source>
        <dbReference type="PROSITE" id="PS51186"/>
    </source>
</evidence>
<sequence length="151" mass="16991">MTMTISLLADYPQFADAVVECLSQEFGGVVSRPFYAALVQNSLRRQGLPITFIALRNGKLVGTAGLWRADLLARQDLTPWLAALYIDGDNRQQGIGQRLQQAVADFAVQSGFEHLYLYTTLVGYYERSGWSYIGDAIEYPDHSVRLYHRVL</sequence>
<dbReference type="CDD" id="cd04301">
    <property type="entry name" value="NAT_SF"/>
    <property type="match status" value="1"/>
</dbReference>
<gene>
    <name evidence="2" type="ORF">EDC52_11182</name>
</gene>
<dbReference type="Pfam" id="PF00583">
    <property type="entry name" value="Acetyltransf_1"/>
    <property type="match status" value="1"/>
</dbReference>
<keyword evidence="2" id="KW-0808">Transferase</keyword>
<reference evidence="2 3" key="1">
    <citation type="submission" date="2019-03" db="EMBL/GenBank/DDBJ databases">
        <title>Genomic Encyclopedia of Type Strains, Phase IV (KMG-IV): sequencing the most valuable type-strain genomes for metagenomic binning, comparative biology and taxonomic classification.</title>
        <authorList>
            <person name="Goeker M."/>
        </authorList>
    </citation>
    <scope>NUCLEOTIDE SEQUENCE [LARGE SCALE GENOMIC DNA]</scope>
    <source>
        <strain evidence="2 3">DSM 19580</strain>
    </source>
</reference>
<dbReference type="PANTHER" id="PTHR13538:SF4">
    <property type="entry name" value="N-ALPHA-ACETYLTRANSFERASE 80"/>
    <property type="match status" value="1"/>
</dbReference>
<dbReference type="GO" id="GO:0008080">
    <property type="term" value="F:N-acetyltransferase activity"/>
    <property type="evidence" value="ECO:0007669"/>
    <property type="project" value="InterPro"/>
</dbReference>
<proteinExistence type="predicted"/>
<protein>
    <submittedName>
        <fullName evidence="2">Putative N-acetyltransferase YhbS</fullName>
    </submittedName>
</protein>
<evidence type="ECO:0000313" key="3">
    <source>
        <dbReference type="Proteomes" id="UP000295719"/>
    </source>
</evidence>
<dbReference type="RefSeq" id="WP_230468085.1">
    <property type="nucleotide sequence ID" value="NZ_SMCR01000011.1"/>
</dbReference>
<dbReference type="SUPFAM" id="SSF55729">
    <property type="entry name" value="Acyl-CoA N-acyltransferases (Nat)"/>
    <property type="match status" value="1"/>
</dbReference>
<dbReference type="PANTHER" id="PTHR13538">
    <property type="entry name" value="N-ACETYLTRANSFERASE 6"/>
    <property type="match status" value="1"/>
</dbReference>
<dbReference type="PROSITE" id="PS51186">
    <property type="entry name" value="GNAT"/>
    <property type="match status" value="1"/>
</dbReference>